<dbReference type="AlphaFoldDB" id="A0AAP5IAM9"/>
<organism evidence="1 2">
    <name type="scientific">Aetokthonos hydrillicola Thurmond2011</name>
    <dbReference type="NCBI Taxonomy" id="2712845"/>
    <lineage>
        <taxon>Bacteria</taxon>
        <taxon>Bacillati</taxon>
        <taxon>Cyanobacteriota</taxon>
        <taxon>Cyanophyceae</taxon>
        <taxon>Nostocales</taxon>
        <taxon>Hapalosiphonaceae</taxon>
        <taxon>Aetokthonos</taxon>
    </lineage>
</organism>
<gene>
    <name evidence="1" type="ORF">G7B40_026145</name>
</gene>
<proteinExistence type="predicted"/>
<sequence>MPKYSETSTGIVRNNFVFDRDSGKQLKIQDPFLDLEVSASTLSFRTAWHQFPSSRTVMLLKCLLILQSLPETVLEQAAKKLEELGPPYFATDNINKQQAQAVANLFISDHLPDRFTADQPCLTQTRNAWNIPIILTYPYIGSLGQVGTVSVSTASELILSYTPIEEMKQTGQKLYELHRDAIQARFS</sequence>
<accession>A0AAP5IAM9</accession>
<dbReference type="EMBL" id="JAALHA020000015">
    <property type="protein sequence ID" value="MDR9898015.1"/>
    <property type="molecule type" value="Genomic_DNA"/>
</dbReference>
<protein>
    <submittedName>
        <fullName evidence="1">Uncharacterized protein</fullName>
    </submittedName>
</protein>
<comment type="caution">
    <text evidence="1">The sequence shown here is derived from an EMBL/GenBank/DDBJ whole genome shotgun (WGS) entry which is preliminary data.</text>
</comment>
<dbReference type="Proteomes" id="UP000667802">
    <property type="component" value="Unassembled WGS sequence"/>
</dbReference>
<name>A0AAP5IAM9_9CYAN</name>
<evidence type="ECO:0000313" key="1">
    <source>
        <dbReference type="EMBL" id="MDR9898015.1"/>
    </source>
</evidence>
<reference evidence="2" key="1">
    <citation type="journal article" date="2021" name="Science">
        <title>Hunting the eagle killer: A cyanobacterial neurotoxin causes vacuolar myelinopathy.</title>
        <authorList>
            <person name="Breinlinger S."/>
            <person name="Phillips T.J."/>
            <person name="Haram B.N."/>
            <person name="Mares J."/>
            <person name="Martinez Yerena J.A."/>
            <person name="Hrouzek P."/>
            <person name="Sobotka R."/>
            <person name="Henderson W.M."/>
            <person name="Schmieder P."/>
            <person name="Williams S.M."/>
            <person name="Lauderdale J.D."/>
            <person name="Wilde H.D."/>
            <person name="Gerrin W."/>
            <person name="Kust A."/>
            <person name="Washington J.W."/>
            <person name="Wagner C."/>
            <person name="Geier B."/>
            <person name="Liebeke M."/>
            <person name="Enke H."/>
            <person name="Niedermeyer T.H.J."/>
            <person name="Wilde S.B."/>
        </authorList>
    </citation>
    <scope>NUCLEOTIDE SEQUENCE [LARGE SCALE GENOMIC DNA]</scope>
    <source>
        <strain evidence="2">Thurmond2011</strain>
    </source>
</reference>
<evidence type="ECO:0000313" key="2">
    <source>
        <dbReference type="Proteomes" id="UP000667802"/>
    </source>
</evidence>
<keyword evidence="2" id="KW-1185">Reference proteome</keyword>